<evidence type="ECO:0000256" key="1">
    <source>
        <dbReference type="SAM" id="Phobius"/>
    </source>
</evidence>
<reference evidence="3 4" key="1">
    <citation type="journal article" date="2019" name="Sci. Rep.">
        <title>Comparative genomics of chytrid fungi reveal insights into the obligate biotrophic and pathogenic lifestyle of Synchytrium endobioticum.</title>
        <authorList>
            <person name="van de Vossenberg B.T.L.H."/>
            <person name="Warris S."/>
            <person name="Nguyen H.D.T."/>
            <person name="van Gent-Pelzer M.P.E."/>
            <person name="Joly D.L."/>
            <person name="van de Geest H.C."/>
            <person name="Bonants P.J.M."/>
            <person name="Smith D.S."/>
            <person name="Levesque C.A."/>
            <person name="van der Lee T.A.J."/>
        </authorList>
    </citation>
    <scope>NUCLEOTIDE SEQUENCE [LARGE SCALE GENOMIC DNA]</scope>
    <source>
        <strain evidence="3 4">MB42</strain>
    </source>
</reference>
<keyword evidence="1" id="KW-0812">Transmembrane</keyword>
<dbReference type="PANTHER" id="PTHR43319">
    <property type="entry name" value="BETA-LACTAMASE-RELATED"/>
    <property type="match status" value="1"/>
</dbReference>
<dbReference type="SUPFAM" id="SSF56601">
    <property type="entry name" value="beta-lactamase/transpeptidase-like"/>
    <property type="match status" value="1"/>
</dbReference>
<dbReference type="STRING" id="286115.A0A507DNI3"/>
<feature type="domain" description="Beta-lactamase-related" evidence="2">
    <location>
        <begin position="70"/>
        <end position="446"/>
    </location>
</feature>
<accession>A0A507DNI3</accession>
<comment type="caution">
    <text evidence="3">The sequence shown here is derived from an EMBL/GenBank/DDBJ whole genome shotgun (WGS) entry which is preliminary data.</text>
</comment>
<keyword evidence="1" id="KW-0472">Membrane</keyword>
<dbReference type="VEuPathDB" id="FungiDB:SeMB42_g00872"/>
<protein>
    <recommendedName>
        <fullName evidence="2">Beta-lactamase-related domain-containing protein</fullName>
    </recommendedName>
</protein>
<evidence type="ECO:0000259" key="2">
    <source>
        <dbReference type="Pfam" id="PF00144"/>
    </source>
</evidence>
<evidence type="ECO:0000313" key="3">
    <source>
        <dbReference type="EMBL" id="TPX53279.1"/>
    </source>
</evidence>
<organism evidence="3 4">
    <name type="scientific">Synchytrium endobioticum</name>
    <dbReference type="NCBI Taxonomy" id="286115"/>
    <lineage>
        <taxon>Eukaryota</taxon>
        <taxon>Fungi</taxon>
        <taxon>Fungi incertae sedis</taxon>
        <taxon>Chytridiomycota</taxon>
        <taxon>Chytridiomycota incertae sedis</taxon>
        <taxon>Chytridiomycetes</taxon>
        <taxon>Synchytriales</taxon>
        <taxon>Synchytriaceae</taxon>
        <taxon>Synchytrium</taxon>
    </lineage>
</organism>
<dbReference type="InterPro" id="IPR001466">
    <property type="entry name" value="Beta-lactam-related"/>
</dbReference>
<dbReference type="Gene3D" id="3.40.710.10">
    <property type="entry name" value="DD-peptidase/beta-lactamase superfamily"/>
    <property type="match status" value="1"/>
</dbReference>
<dbReference type="Proteomes" id="UP000317494">
    <property type="component" value="Unassembled WGS sequence"/>
</dbReference>
<dbReference type="PANTHER" id="PTHR43319:SF3">
    <property type="entry name" value="BETA-LACTAMASE-RELATED DOMAIN-CONTAINING PROTEIN"/>
    <property type="match status" value="1"/>
</dbReference>
<sequence>MPNFTKSIVKAITENKLAYSLGAVAATYSFVTFVRLGPQSSFIRRLFDLNEVFPITAHCEPGYENVREVFQQNLQEGLELGSSFCAYVDGKCVVEIYGGYHDKERTKQYDTSSLQLVFSSGKTIMSVLVAHLVDKGLIDLNKSVADYWPEFAQNGKKKVLVKELLAHRGGVGWLDTPYQITSDDLEDLDVTAKKIAQQPHNYDGRPIHDYHALTRDWYVNELVRRVTGKSAGQIWREDINPKLGTEIYVGLPQELYPRVAMLQPYPALRTLVRLLLPSWLHGQPFPKALHQIIRRRGKGLFGLNFRIPGLSSSVVDPSKAANNYKFMKGEGPSYATVTNAKSMAKLGAAMLNGSLDGFDLISISETYNKVYEEMDLQEDMSMGIKMPFTACGFNVVKDTSVPDPDMDECERVGQYRADGERWHGWGGLGGSMIYWNVNQNISIGYAESQLGLVLVGETRSVRLCDAVYKCATALKSKAN</sequence>
<proteinExistence type="predicted"/>
<dbReference type="InterPro" id="IPR052907">
    <property type="entry name" value="Beta-lactamase/esterase"/>
</dbReference>
<name>A0A507DNI3_9FUNG</name>
<keyword evidence="4" id="KW-1185">Reference proteome</keyword>
<gene>
    <name evidence="3" type="ORF">SeMB42_g00872</name>
</gene>
<dbReference type="AlphaFoldDB" id="A0A507DNI3"/>
<keyword evidence="1" id="KW-1133">Transmembrane helix</keyword>
<dbReference type="EMBL" id="QEAN01000019">
    <property type="protein sequence ID" value="TPX53279.1"/>
    <property type="molecule type" value="Genomic_DNA"/>
</dbReference>
<dbReference type="InterPro" id="IPR012338">
    <property type="entry name" value="Beta-lactam/transpept-like"/>
</dbReference>
<evidence type="ECO:0000313" key="4">
    <source>
        <dbReference type="Proteomes" id="UP000317494"/>
    </source>
</evidence>
<dbReference type="Pfam" id="PF00144">
    <property type="entry name" value="Beta-lactamase"/>
    <property type="match status" value="1"/>
</dbReference>
<feature type="transmembrane region" description="Helical" evidence="1">
    <location>
        <begin position="17"/>
        <end position="36"/>
    </location>
</feature>